<sequence>MTEPAPAAVAIVACSDLAASEAFYARLGFTVASRYPAHGYLILANADGASLHLTLAPSGWLDPARNPFGVYLYASDVDTLAAAVGASVEHKPWGLREFAVSDPDGTLIRVGWPS</sequence>
<dbReference type="InterPro" id="IPR037523">
    <property type="entry name" value="VOC_core"/>
</dbReference>
<dbReference type="InterPro" id="IPR004360">
    <property type="entry name" value="Glyas_Fos-R_dOase_dom"/>
</dbReference>
<evidence type="ECO:0000313" key="3">
    <source>
        <dbReference type="Proteomes" id="UP000219494"/>
    </source>
</evidence>
<dbReference type="RefSeq" id="WP_097062731.1">
    <property type="nucleotide sequence ID" value="NZ_OBMI01000001.1"/>
</dbReference>
<dbReference type="OrthoDB" id="5951485at2"/>
<evidence type="ECO:0000313" key="2">
    <source>
        <dbReference type="EMBL" id="SOB80102.1"/>
    </source>
</evidence>
<dbReference type="EMBL" id="OBMI01000001">
    <property type="protein sequence ID" value="SOB80102.1"/>
    <property type="molecule type" value="Genomic_DNA"/>
</dbReference>
<organism evidence="2 3">
    <name type="scientific">Sphingomonas guangdongensis</name>
    <dbReference type="NCBI Taxonomy" id="1141890"/>
    <lineage>
        <taxon>Bacteria</taxon>
        <taxon>Pseudomonadati</taxon>
        <taxon>Pseudomonadota</taxon>
        <taxon>Alphaproteobacteria</taxon>
        <taxon>Sphingomonadales</taxon>
        <taxon>Sphingomonadaceae</taxon>
        <taxon>Sphingomonas</taxon>
    </lineage>
</organism>
<proteinExistence type="predicted"/>
<gene>
    <name evidence="2" type="ORF">SAMN06297144_0890</name>
</gene>
<keyword evidence="3" id="KW-1185">Reference proteome</keyword>
<dbReference type="Pfam" id="PF00903">
    <property type="entry name" value="Glyoxalase"/>
    <property type="match status" value="1"/>
</dbReference>
<dbReference type="Proteomes" id="UP000219494">
    <property type="component" value="Unassembled WGS sequence"/>
</dbReference>
<dbReference type="Gene3D" id="3.10.180.10">
    <property type="entry name" value="2,3-Dihydroxybiphenyl 1,2-Dioxygenase, domain 1"/>
    <property type="match status" value="1"/>
</dbReference>
<protein>
    <recommendedName>
        <fullName evidence="1">VOC domain-containing protein</fullName>
    </recommendedName>
</protein>
<dbReference type="AlphaFoldDB" id="A0A285QJ49"/>
<evidence type="ECO:0000259" key="1">
    <source>
        <dbReference type="PROSITE" id="PS51819"/>
    </source>
</evidence>
<reference evidence="2 3" key="1">
    <citation type="submission" date="2017-07" db="EMBL/GenBank/DDBJ databases">
        <authorList>
            <person name="Sun Z.S."/>
            <person name="Albrecht U."/>
            <person name="Echele G."/>
            <person name="Lee C.C."/>
        </authorList>
    </citation>
    <scope>NUCLEOTIDE SEQUENCE [LARGE SCALE GENOMIC DNA]</scope>
    <source>
        <strain evidence="2 3">CGMCC 1.12672</strain>
    </source>
</reference>
<accession>A0A285QJ49</accession>
<dbReference type="PROSITE" id="PS51819">
    <property type="entry name" value="VOC"/>
    <property type="match status" value="1"/>
</dbReference>
<feature type="domain" description="VOC" evidence="1">
    <location>
        <begin position="5"/>
        <end position="113"/>
    </location>
</feature>
<dbReference type="InterPro" id="IPR029068">
    <property type="entry name" value="Glyas_Bleomycin-R_OHBP_Dase"/>
</dbReference>
<dbReference type="SUPFAM" id="SSF54593">
    <property type="entry name" value="Glyoxalase/Bleomycin resistance protein/Dihydroxybiphenyl dioxygenase"/>
    <property type="match status" value="1"/>
</dbReference>
<name>A0A285QJ49_9SPHN</name>